<organism evidence="1 2">
    <name type="scientific">Pseudokineococcus basanitobsidens</name>
    <dbReference type="NCBI Taxonomy" id="1926649"/>
    <lineage>
        <taxon>Bacteria</taxon>
        <taxon>Bacillati</taxon>
        <taxon>Actinomycetota</taxon>
        <taxon>Actinomycetes</taxon>
        <taxon>Kineosporiales</taxon>
        <taxon>Kineosporiaceae</taxon>
        <taxon>Pseudokineococcus</taxon>
    </lineage>
</organism>
<dbReference type="RefSeq" id="WP_339574399.1">
    <property type="nucleotide sequence ID" value="NZ_JBBIAA010000005.1"/>
</dbReference>
<evidence type="ECO:0000313" key="2">
    <source>
        <dbReference type="Proteomes" id="UP001387100"/>
    </source>
</evidence>
<proteinExistence type="predicted"/>
<evidence type="ECO:0000313" key="1">
    <source>
        <dbReference type="EMBL" id="MEJ5945014.1"/>
    </source>
</evidence>
<accession>A0ABU8RJ08</accession>
<reference evidence="1 2" key="1">
    <citation type="journal article" date="2017" name="Int. J. Syst. Evol. Microbiol.">
        <title>Pseudokineococcus basanitobsidens sp. nov., isolated from volcanic rock.</title>
        <authorList>
            <person name="Lee D.W."/>
            <person name="Park M.Y."/>
            <person name="Kim J.J."/>
            <person name="Kim B.S."/>
        </authorList>
    </citation>
    <scope>NUCLEOTIDE SEQUENCE [LARGE SCALE GENOMIC DNA]</scope>
    <source>
        <strain evidence="1 2">DSM 103726</strain>
    </source>
</reference>
<dbReference type="Proteomes" id="UP001387100">
    <property type="component" value="Unassembled WGS sequence"/>
</dbReference>
<sequence>MASTVSRVLHDVGLAAWFGGTLANAVSLNHAASKVGDPNEAGRVANDGWDRWTPVNAVAIGVHLVGAVGQLAANRERVRTQPAVRVTSAVKTGFTVAALGATAYSRKLGRTVSKNQDVAVRGGTTPSTQTPPDVADAQRQLDALQWLIPVLTGSIIGTASALGEQQRPPNRAVGFIDRTARRVVEKS</sequence>
<dbReference type="EMBL" id="JBBIAA010000005">
    <property type="protein sequence ID" value="MEJ5945014.1"/>
    <property type="molecule type" value="Genomic_DNA"/>
</dbReference>
<name>A0ABU8RJ08_9ACTN</name>
<keyword evidence="2" id="KW-1185">Reference proteome</keyword>
<evidence type="ECO:0008006" key="3">
    <source>
        <dbReference type="Google" id="ProtNLM"/>
    </source>
</evidence>
<gene>
    <name evidence="1" type="ORF">WDZ17_06850</name>
</gene>
<protein>
    <recommendedName>
        <fullName evidence="3">DUF4235 domain-containing protein</fullName>
    </recommendedName>
</protein>
<comment type="caution">
    <text evidence="1">The sequence shown here is derived from an EMBL/GenBank/DDBJ whole genome shotgun (WGS) entry which is preliminary data.</text>
</comment>